<dbReference type="PANTHER" id="PTHR11804:SF84">
    <property type="entry name" value="SACCHAROLYSIN"/>
    <property type="match status" value="1"/>
</dbReference>
<accession>A0AAV2TMU1</accession>
<keyword evidence="2 7" id="KW-0645">Protease</keyword>
<evidence type="ECO:0000256" key="4">
    <source>
        <dbReference type="ARBA" id="ARBA00022801"/>
    </source>
</evidence>
<dbReference type="CDD" id="cd06455">
    <property type="entry name" value="M3A_TOP"/>
    <property type="match status" value="1"/>
</dbReference>
<comment type="caution">
    <text evidence="10">The sequence shown here is derived from an EMBL/GenBank/DDBJ whole genome shotgun (WGS) entry which is preliminary data.</text>
</comment>
<dbReference type="GO" id="GO:0006518">
    <property type="term" value="P:peptide metabolic process"/>
    <property type="evidence" value="ECO:0007669"/>
    <property type="project" value="TreeGrafter"/>
</dbReference>
<keyword evidence="4 7" id="KW-0378">Hydrolase</keyword>
<evidence type="ECO:0000256" key="5">
    <source>
        <dbReference type="ARBA" id="ARBA00022833"/>
    </source>
</evidence>
<evidence type="ECO:0000256" key="6">
    <source>
        <dbReference type="ARBA" id="ARBA00023049"/>
    </source>
</evidence>
<keyword evidence="3 7" id="KW-0479">Metal-binding</keyword>
<evidence type="ECO:0000256" key="2">
    <source>
        <dbReference type="ARBA" id="ARBA00022670"/>
    </source>
</evidence>
<feature type="chain" id="PRO_5043472398" description="Peptidase M3A/M3B catalytic domain-containing protein" evidence="8">
    <location>
        <begin position="18"/>
        <end position="699"/>
    </location>
</feature>
<dbReference type="GO" id="GO:0005758">
    <property type="term" value="C:mitochondrial intermembrane space"/>
    <property type="evidence" value="ECO:0007669"/>
    <property type="project" value="TreeGrafter"/>
</dbReference>
<dbReference type="InterPro" id="IPR024080">
    <property type="entry name" value="Neurolysin/TOP_N"/>
</dbReference>
<feature type="signal peptide" evidence="8">
    <location>
        <begin position="1"/>
        <end position="17"/>
    </location>
</feature>
<dbReference type="InterPro" id="IPR045090">
    <property type="entry name" value="Pept_M3A_M3B"/>
</dbReference>
<evidence type="ECO:0000313" key="11">
    <source>
        <dbReference type="Proteomes" id="UP001497525"/>
    </source>
</evidence>
<dbReference type="InterPro" id="IPR024079">
    <property type="entry name" value="MetalloPept_cat_dom_sf"/>
</dbReference>
<keyword evidence="8" id="KW-0732">Signal</keyword>
<dbReference type="GO" id="GO:0004222">
    <property type="term" value="F:metalloendopeptidase activity"/>
    <property type="evidence" value="ECO:0007669"/>
    <property type="project" value="InterPro"/>
</dbReference>
<dbReference type="InterPro" id="IPR001567">
    <property type="entry name" value="Pept_M3A_M3B_dom"/>
</dbReference>
<evidence type="ECO:0000259" key="9">
    <source>
        <dbReference type="Pfam" id="PF01432"/>
    </source>
</evidence>
<evidence type="ECO:0000256" key="7">
    <source>
        <dbReference type="RuleBase" id="RU003435"/>
    </source>
</evidence>
<keyword evidence="5 7" id="KW-0862">Zinc</keyword>
<evidence type="ECO:0000256" key="3">
    <source>
        <dbReference type="ARBA" id="ARBA00022723"/>
    </source>
</evidence>
<dbReference type="Pfam" id="PF01432">
    <property type="entry name" value="Peptidase_M3"/>
    <property type="match status" value="1"/>
</dbReference>
<evidence type="ECO:0000313" key="10">
    <source>
        <dbReference type="EMBL" id="CAL5137629.1"/>
    </source>
</evidence>
<dbReference type="Gene3D" id="1.10.1370.10">
    <property type="entry name" value="Neurolysin, domain 3"/>
    <property type="match status" value="1"/>
</dbReference>
<evidence type="ECO:0000256" key="8">
    <source>
        <dbReference type="SAM" id="SignalP"/>
    </source>
</evidence>
<organism evidence="10 11">
    <name type="scientific">Calicophoron daubneyi</name>
    <name type="common">Rumen fluke</name>
    <name type="synonym">Paramphistomum daubneyi</name>
    <dbReference type="NCBI Taxonomy" id="300641"/>
    <lineage>
        <taxon>Eukaryota</taxon>
        <taxon>Metazoa</taxon>
        <taxon>Spiralia</taxon>
        <taxon>Lophotrochozoa</taxon>
        <taxon>Platyhelminthes</taxon>
        <taxon>Trematoda</taxon>
        <taxon>Digenea</taxon>
        <taxon>Plagiorchiida</taxon>
        <taxon>Pronocephalata</taxon>
        <taxon>Paramphistomoidea</taxon>
        <taxon>Paramphistomidae</taxon>
        <taxon>Calicophoron</taxon>
    </lineage>
</organism>
<feature type="domain" description="Peptidase M3A/M3B catalytic" evidence="9">
    <location>
        <begin position="241"/>
        <end position="695"/>
    </location>
</feature>
<dbReference type="Gene3D" id="3.40.390.10">
    <property type="entry name" value="Collagenase (Catalytic Domain)"/>
    <property type="match status" value="1"/>
</dbReference>
<dbReference type="PANTHER" id="PTHR11804">
    <property type="entry name" value="PROTEASE M3 THIMET OLIGOPEPTIDASE-RELATED"/>
    <property type="match status" value="1"/>
</dbReference>
<dbReference type="InterPro" id="IPR024077">
    <property type="entry name" value="Neurolysin/TOP_dom2"/>
</dbReference>
<name>A0AAV2TMU1_CALDB</name>
<protein>
    <recommendedName>
        <fullName evidence="9">Peptidase M3A/M3B catalytic domain-containing protein</fullName>
    </recommendedName>
</protein>
<dbReference type="GO" id="GO:0046872">
    <property type="term" value="F:metal ion binding"/>
    <property type="evidence" value="ECO:0007669"/>
    <property type="project" value="UniProtKB-UniRule"/>
</dbReference>
<comment type="cofactor">
    <cofactor evidence="7">
        <name>Zn(2+)</name>
        <dbReference type="ChEBI" id="CHEBI:29105"/>
    </cofactor>
    <text evidence="7">Binds 1 zinc ion.</text>
</comment>
<dbReference type="Proteomes" id="UP001497525">
    <property type="component" value="Unassembled WGS sequence"/>
</dbReference>
<dbReference type="AlphaFoldDB" id="A0AAV2TMU1"/>
<comment type="similarity">
    <text evidence="1 7">Belongs to the peptidase M3 family.</text>
</comment>
<reference evidence="10" key="1">
    <citation type="submission" date="2024-06" db="EMBL/GenBank/DDBJ databases">
        <authorList>
            <person name="Liu X."/>
            <person name="Lenzi L."/>
            <person name="Haldenby T S."/>
            <person name="Uol C."/>
        </authorList>
    </citation>
    <scope>NUCLEOTIDE SEQUENCE</scope>
</reference>
<keyword evidence="6 7" id="KW-0482">Metalloprotease</keyword>
<evidence type="ECO:0000256" key="1">
    <source>
        <dbReference type="ARBA" id="ARBA00006040"/>
    </source>
</evidence>
<dbReference type="EMBL" id="CAXLJL010000412">
    <property type="protein sequence ID" value="CAL5137629.1"/>
    <property type="molecule type" value="Genomic_DNA"/>
</dbReference>
<dbReference type="Gene3D" id="1.20.1050.40">
    <property type="entry name" value="Endopeptidase. Chain P, domain 1"/>
    <property type="match status" value="1"/>
</dbReference>
<gene>
    <name evidence="10" type="ORF">CDAUBV1_LOCUS11915</name>
</gene>
<dbReference type="FunFam" id="3.40.390.10:FF:000006">
    <property type="entry name" value="Thimet oligopeptidase 1"/>
    <property type="match status" value="1"/>
</dbReference>
<sequence length="699" mass="79931">MHPRLLLRMFVRAVTLSCNCFAVRLVDVRMATVAGCNFTWKISADDIASRTSTLIKRARSTYDDIGANVHPTWDTVAQRLSYFESEYQTERNTLDFPQYVFPVREIRDAGCSAARQLSDLEVELEMRKDVFDKFVFLQKNAPPHVSPELKRYVDFKVRNGKRNGLHLPEEERKKIEALSKEENQLAIDFEHALNEENSVLEFSEEELAGCPQDFIEGLKKLDSGKRQITLKYPHYFPASEKASNPDTRKALETAFNSRCAKENQPILKRLMAIRKERSALLGFPTHADFTLEIRMAKNAANVAAFLKDVRKKLEPLRLKEQKRFLQLKKEECERLGLPYVDRIEPWDFRYYMNMAKEKDYSVNQQELKKYFPLGAVKAGVLRLYQILLGLTFSSVQTSDVWHPDVEMYSVSDTESKRLLGYFYLDLHPREGKFSHAAVFDLQPGCLVRASDASGECQRQVAVAAMVANFSGPSTPENPAFLLHDEVETFFHEFGHLMHHVCSLTETAFFSGTRVETDFVECPSQMLENWVWSKEGLEALLGQEMEPMPKEMLDCLLASRTANAGTFYSRQVLLASLDQAIHTDKWKDDPLDTYSRLSREILNIDPTPGTCMPASFGHLATGYDARYYGYMWSLVFSADLFESRFHHAPDGGCLSTTVGREYREKILQPGGSKDATEMLREFLGREPNDKAFFKLLGLGN</sequence>
<proteinExistence type="inferred from homology"/>
<dbReference type="GO" id="GO:0006508">
    <property type="term" value="P:proteolysis"/>
    <property type="evidence" value="ECO:0007669"/>
    <property type="project" value="UniProtKB-KW"/>
</dbReference>
<dbReference type="SUPFAM" id="SSF55486">
    <property type="entry name" value="Metalloproteases ('zincins'), catalytic domain"/>
    <property type="match status" value="1"/>
</dbReference>